<keyword evidence="3" id="KW-1185">Reference proteome</keyword>
<dbReference type="Proteomes" id="UP000198217">
    <property type="component" value="Chromosome I"/>
</dbReference>
<dbReference type="InterPro" id="IPR016040">
    <property type="entry name" value="NAD(P)-bd_dom"/>
</dbReference>
<dbReference type="InterPro" id="IPR051604">
    <property type="entry name" value="Ergot_Alk_Oxidoreductase"/>
</dbReference>
<sequence>MSRPDAARLTGPMTAGMTLVLGSTGKTGRRVVRQLRARGLPTRPASRSGEAHFDWRDRATWPAVLRDVRAAYLVAPEDADLAAEFVKTATAAGVERFVALSGRGVDVWAQREGADQSMIATEHAVRDSGAEWSIMRANNFAQNFSEDLYHAPLLAGRLALPTGGVPEPFVDADDLAEVAVALLTEDGHAGRTYELSGPRAVSYAEAVDIIARVSGRPMRFVELTPAEYEAELRAGGVEDPWVGLLSSLFEVTREGILAEPVDGVRQVLNREPADFESYVAAAVAAGAWR</sequence>
<dbReference type="InterPro" id="IPR036291">
    <property type="entry name" value="NAD(P)-bd_dom_sf"/>
</dbReference>
<proteinExistence type="predicted"/>
<evidence type="ECO:0000313" key="3">
    <source>
        <dbReference type="Proteomes" id="UP000198217"/>
    </source>
</evidence>
<dbReference type="SUPFAM" id="SSF51735">
    <property type="entry name" value="NAD(P)-binding Rossmann-fold domains"/>
    <property type="match status" value="1"/>
</dbReference>
<evidence type="ECO:0000259" key="1">
    <source>
        <dbReference type="Pfam" id="PF13460"/>
    </source>
</evidence>
<dbReference type="AlphaFoldDB" id="A0A1C5J240"/>
<reference evidence="2 3" key="1">
    <citation type="submission" date="2016-06" db="EMBL/GenBank/DDBJ databases">
        <authorList>
            <person name="Kjaerup R.B."/>
            <person name="Dalgaard T.S."/>
            <person name="Juul-Madsen H.R."/>
        </authorList>
    </citation>
    <scope>NUCLEOTIDE SEQUENCE [LARGE SCALE GENOMIC DNA]</scope>
    <source>
        <strain evidence="2 3">DSM 43904</strain>
    </source>
</reference>
<name>A0A1C5J240_9ACTN</name>
<feature type="domain" description="NAD(P)-binding" evidence="1">
    <location>
        <begin position="22"/>
        <end position="185"/>
    </location>
</feature>
<dbReference type="PANTHER" id="PTHR43162">
    <property type="match status" value="1"/>
</dbReference>
<accession>A0A1C5J240</accession>
<evidence type="ECO:0000313" key="2">
    <source>
        <dbReference type="EMBL" id="SCG64630.1"/>
    </source>
</evidence>
<dbReference type="Pfam" id="PF13460">
    <property type="entry name" value="NAD_binding_10"/>
    <property type="match status" value="1"/>
</dbReference>
<gene>
    <name evidence="2" type="ORF">GA0070609_3981</name>
</gene>
<dbReference type="EMBL" id="LT607750">
    <property type="protein sequence ID" value="SCG64630.1"/>
    <property type="molecule type" value="Genomic_DNA"/>
</dbReference>
<dbReference type="Gene3D" id="3.40.50.720">
    <property type="entry name" value="NAD(P)-binding Rossmann-like Domain"/>
    <property type="match status" value="1"/>
</dbReference>
<dbReference type="Gene3D" id="3.90.25.10">
    <property type="entry name" value="UDP-galactose 4-epimerase, domain 1"/>
    <property type="match status" value="1"/>
</dbReference>
<dbReference type="PANTHER" id="PTHR43162:SF1">
    <property type="entry name" value="PRESTALK A DIFFERENTIATION PROTEIN A"/>
    <property type="match status" value="1"/>
</dbReference>
<organism evidence="2 3">
    <name type="scientific">Micromonospora echinaurantiaca</name>
    <dbReference type="NCBI Taxonomy" id="47857"/>
    <lineage>
        <taxon>Bacteria</taxon>
        <taxon>Bacillati</taxon>
        <taxon>Actinomycetota</taxon>
        <taxon>Actinomycetes</taxon>
        <taxon>Micromonosporales</taxon>
        <taxon>Micromonosporaceae</taxon>
        <taxon>Micromonospora</taxon>
    </lineage>
</organism>
<protein>
    <submittedName>
        <fullName evidence="2">Uncharacterized conserved protein YbjT, contains NAD(P)-binding and DUF2867 domains</fullName>
    </submittedName>
</protein>